<proteinExistence type="predicted"/>
<dbReference type="InterPro" id="IPR036514">
    <property type="entry name" value="SGNH_hydro_sf"/>
</dbReference>
<name>A0A1I1UJP8_9FLAO</name>
<dbReference type="Gene3D" id="3.40.50.1110">
    <property type="entry name" value="SGNH hydrolase"/>
    <property type="match status" value="1"/>
</dbReference>
<protein>
    <submittedName>
        <fullName evidence="2">GDSL-like Lipase/Acylhydrolase family protein</fullName>
    </submittedName>
</protein>
<keyword evidence="1" id="KW-0472">Membrane</keyword>
<accession>A0A1I1UJP8</accession>
<dbReference type="CDD" id="cd01825">
    <property type="entry name" value="SGNH_hydrolase_peri1"/>
    <property type="match status" value="1"/>
</dbReference>
<dbReference type="RefSeq" id="WP_091496411.1">
    <property type="nucleotide sequence ID" value="NZ_FOMH01000011.1"/>
</dbReference>
<evidence type="ECO:0000313" key="3">
    <source>
        <dbReference type="Proteomes" id="UP000199672"/>
    </source>
</evidence>
<gene>
    <name evidence="2" type="ORF">SAMN05216297_11146</name>
</gene>
<sequence>MNTKSYFFQSFSIVALALVAFIGFKQILPDKIFSESKLDSKNILIDSLLLESVAKDSLAADDDSIAESERKLNNQKIVFDQTEGIEFPAETFEDYKGYQYLISFYEKLYQLEKNPQNKVRIAYYGDSMTDGDLIVQDVRANYQERFGGNGVGFVSITSESAASRGSVKSTYSKNWKTQSYLNVKKPASPFGVNGHVFFANDASNNTWVQYEAGLNKNCTTLDNATLFYGRSSKTGKVNFIIGKDTLKKSLSPNSLVNTLKVSSGSLKAFKANFVHADSIPIYGFNFDNGIGVHVDNFSQRGNSGLPISMFNADVMRAFNNNLKYDLIILHYGTNVLNYGTKNYSWYEKGMTKTVNRIKESFPGVSILIVSTADKSTKYDLEMKTDSAVVPLMKAQKHYALETESGFVNLYTLMGGDGSMIKWVDEAPAKANKDYTHFNQRGAKAIGNLLYGQLNKGYEEYKVLRAKRDTEGTKPKPVRRARPDSVLITKDSV</sequence>
<dbReference type="EMBL" id="FOMH01000011">
    <property type="protein sequence ID" value="SFD70924.1"/>
    <property type="molecule type" value="Genomic_DNA"/>
</dbReference>
<evidence type="ECO:0000256" key="1">
    <source>
        <dbReference type="SAM" id="Phobius"/>
    </source>
</evidence>
<dbReference type="OrthoDB" id="9810515at2"/>
<dbReference type="STRING" id="739143.SAMN05216297_11146"/>
<keyword evidence="1" id="KW-0812">Transmembrane</keyword>
<feature type="transmembrane region" description="Helical" evidence="1">
    <location>
        <begin position="6"/>
        <end position="24"/>
    </location>
</feature>
<evidence type="ECO:0000313" key="2">
    <source>
        <dbReference type="EMBL" id="SFD70924.1"/>
    </source>
</evidence>
<reference evidence="3" key="1">
    <citation type="submission" date="2016-10" db="EMBL/GenBank/DDBJ databases">
        <authorList>
            <person name="Varghese N."/>
            <person name="Submissions S."/>
        </authorList>
    </citation>
    <scope>NUCLEOTIDE SEQUENCE [LARGE SCALE GENOMIC DNA]</scope>
    <source>
        <strain evidence="3">CGMCC 1.10370</strain>
    </source>
</reference>
<dbReference type="SUPFAM" id="SSF52266">
    <property type="entry name" value="SGNH hydrolase"/>
    <property type="match status" value="1"/>
</dbReference>
<keyword evidence="2" id="KW-0378">Hydrolase</keyword>
<keyword evidence="3" id="KW-1185">Reference proteome</keyword>
<dbReference type="Gene3D" id="2.60.120.1360">
    <property type="match status" value="1"/>
</dbReference>
<dbReference type="Proteomes" id="UP000199672">
    <property type="component" value="Unassembled WGS sequence"/>
</dbReference>
<dbReference type="GO" id="GO:0016788">
    <property type="term" value="F:hydrolase activity, acting on ester bonds"/>
    <property type="evidence" value="ECO:0007669"/>
    <property type="project" value="UniProtKB-ARBA"/>
</dbReference>
<dbReference type="AlphaFoldDB" id="A0A1I1UJP8"/>
<organism evidence="2 3">
    <name type="scientific">Flavobacterium phragmitis</name>
    <dbReference type="NCBI Taxonomy" id="739143"/>
    <lineage>
        <taxon>Bacteria</taxon>
        <taxon>Pseudomonadati</taxon>
        <taxon>Bacteroidota</taxon>
        <taxon>Flavobacteriia</taxon>
        <taxon>Flavobacteriales</taxon>
        <taxon>Flavobacteriaceae</taxon>
        <taxon>Flavobacterium</taxon>
    </lineage>
</organism>
<keyword evidence="1" id="KW-1133">Transmembrane helix</keyword>